<dbReference type="Gene3D" id="2.120.10.60">
    <property type="entry name" value="Tricorn protease N-terminal domain"/>
    <property type="match status" value="1"/>
</dbReference>
<evidence type="ECO:0000256" key="2">
    <source>
        <dbReference type="ARBA" id="ARBA00008524"/>
    </source>
</evidence>
<evidence type="ECO:0000313" key="11">
    <source>
        <dbReference type="EMBL" id="KAA9042019.1"/>
    </source>
</evidence>
<evidence type="ECO:0000313" key="12">
    <source>
        <dbReference type="Proteomes" id="UP000326903"/>
    </source>
</evidence>
<dbReference type="InterPro" id="IPR015943">
    <property type="entry name" value="WD40/YVTN_repeat-like_dom_sf"/>
</dbReference>
<protein>
    <recommendedName>
        <fullName evidence="7">Tricorn protease homolog</fullName>
        <ecNumber evidence="7">3.4.21.-</ecNumber>
    </recommendedName>
</protein>
<dbReference type="Pfam" id="PF14684">
    <property type="entry name" value="Tricorn_C1"/>
    <property type="match status" value="1"/>
</dbReference>
<dbReference type="SUPFAM" id="SSF50156">
    <property type="entry name" value="PDZ domain-like"/>
    <property type="match status" value="1"/>
</dbReference>
<dbReference type="Pfam" id="PF14685">
    <property type="entry name" value="PDZ_Tricorn"/>
    <property type="match status" value="1"/>
</dbReference>
<evidence type="ECO:0000256" key="7">
    <source>
        <dbReference type="PIRNR" id="PIRNR036421"/>
    </source>
</evidence>
<dbReference type="SMART" id="SM00245">
    <property type="entry name" value="TSPc"/>
    <property type="match status" value="1"/>
</dbReference>
<dbReference type="InterPro" id="IPR029414">
    <property type="entry name" value="Tricorn_PDZ"/>
</dbReference>
<dbReference type="Pfam" id="PF03572">
    <property type="entry name" value="Peptidase_S41"/>
    <property type="match status" value="1"/>
</dbReference>
<comment type="function">
    <text evidence="7">Degrades oligopeptides.</text>
</comment>
<evidence type="ECO:0000259" key="10">
    <source>
        <dbReference type="SMART" id="SM00245"/>
    </source>
</evidence>
<evidence type="ECO:0000256" key="4">
    <source>
        <dbReference type="ARBA" id="ARBA00022670"/>
    </source>
</evidence>
<dbReference type="SUPFAM" id="SSF52096">
    <property type="entry name" value="ClpP/crotonase"/>
    <property type="match status" value="1"/>
</dbReference>
<dbReference type="InterPro" id="IPR029045">
    <property type="entry name" value="ClpP/crotonase-like_dom_sf"/>
</dbReference>
<reference evidence="11 12" key="1">
    <citation type="submission" date="2019-09" db="EMBL/GenBank/DDBJ databases">
        <title>Draft genome sequence of Ginsengibacter sp. BR5-29.</title>
        <authorList>
            <person name="Im W.-T."/>
        </authorList>
    </citation>
    <scope>NUCLEOTIDE SEQUENCE [LARGE SCALE GENOMIC DNA]</scope>
    <source>
        <strain evidence="11 12">BR5-29</strain>
    </source>
</reference>
<dbReference type="CDD" id="cd07562">
    <property type="entry name" value="Peptidase_S41_TRI"/>
    <property type="match status" value="1"/>
</dbReference>
<dbReference type="InterPro" id="IPR028204">
    <property type="entry name" value="Tricorn_C1"/>
</dbReference>
<feature type="active site" description="Charge relay system" evidence="8">
    <location>
        <position position="756"/>
    </location>
</feature>
<dbReference type="Pfam" id="PF26550">
    <property type="entry name" value="Tricorn_2nd"/>
    <property type="match status" value="1"/>
</dbReference>
<keyword evidence="3 7" id="KW-0963">Cytoplasm</keyword>
<comment type="similarity">
    <text evidence="2 7">Belongs to the peptidase S41B family.</text>
</comment>
<feature type="active site" description="Nucleophile" evidence="8">
    <location>
        <position position="978"/>
    </location>
</feature>
<dbReference type="SUPFAM" id="SSF69304">
    <property type="entry name" value="Tricorn protease N-terminal domain"/>
    <property type="match status" value="1"/>
</dbReference>
<dbReference type="PANTHER" id="PTHR43253:SF1">
    <property type="entry name" value="TRICORN PROTEASE HOMOLOG 2-RELATED"/>
    <property type="match status" value="1"/>
</dbReference>
<feature type="signal peptide" evidence="9">
    <location>
        <begin position="1"/>
        <end position="19"/>
    </location>
</feature>
<evidence type="ECO:0000256" key="5">
    <source>
        <dbReference type="ARBA" id="ARBA00022801"/>
    </source>
</evidence>
<comment type="subcellular location">
    <subcellularLocation>
        <location evidence="1 7">Cytoplasm</location>
    </subcellularLocation>
</comment>
<name>A0A5J5IM60_9BACT</name>
<dbReference type="EC" id="3.4.21.-" evidence="7"/>
<dbReference type="Gene3D" id="3.90.226.10">
    <property type="entry name" value="2-enoyl-CoA Hydratase, Chain A, domain 1"/>
    <property type="match status" value="1"/>
</dbReference>
<sequence>MKNLLLLLYAQLLFTSLFAQTDAGLYRYPDVSKTQIVFTYANDLWIMPKQGGEAVKLSSPTGVESFPKFSPDGKSIAFTGNYDGNKDVYVIPTNGGIPVRLTSHGYPDRVVGWQPDGKKVLFASGRESGRDRFNQLYTIAPTGGPALKLPLAYGEFASYSPDGKELAVTFRTQAFRNWKRYRGGWKADIHIFNLTNNTSENITALDTEAGNEFPMWHNDEIYFLTDRGPEVRMNLWKYDTKTKVAQQLTHFKDYDIHFPSAGPDEIVFEEGGNLYLYNFSSGKTNEIKVSLISDKTLLKSKIEKVDKYIQHADISPDGNRVLMEARGDIFSLPAENGFVEDITRTSGRAERYPAWSPDGKNIAYWSDQSGEYELWITPSTENRPLKLTSYGAGFRYNLFWSPDSKKLAFIDKAMKIQIYDIETNKTVTVDHAIHYFHDALENFSCSWSPDGRYLTFSHDLDNNHSAVFVFDYKIKNLHQVTTGFYSCADPVFDSEGKYIYLLTNESFSPNYSDIDNSFIYSNSTQLAVITLQKKTPSILFPKNDTVKIIASEPITKVVEVKRKFKSATDTVQKIRVKVNAVNIDFDGIESRLEILPLPAGNYSKPGSVKNKIIYIKSPPRDEDKGKPSLKIYDIDKKEEKTILDNVDNYKMSADRLKLLVHQGESYAIIKPEESQKFDKPLRIAEMQMLVNPMEEWKQILTDAWRIERDYFYDPNMHGVNWNQVKERYTKMLEGAGSREELNYIIGEMIGELNSSHTYQGGGDLEKENNQNMGYLGVDYEADGDFYKIKKIIKGAAWDAEERSPLDMPGVNIPEGSYLLAVNGVPLTTAQEPFAVFQGLADKTIELTYNSSPSWKGAKTAIVKAMKDEGRLRYLAWVEANRKRVDEETAGEVGYIYVPSTGIDGQNELIRQFNAQWDKKALVIDERFNSGGQIPDRFIEMLNRKPLAYWAIRDGKSNPWPPFANFGPKVMLINGWSGSGGDAFPDYFRKAGLGPLIGNRTWGGLIGISGTPDLIDGGVVTAPSFRMFNPDGTWFKEGHGVDPDILVDEDLGLMAKGIDPQLERAITEIKSLIKDKGYKIPITPAYQDRN</sequence>
<dbReference type="GO" id="GO:0006508">
    <property type="term" value="P:proteolysis"/>
    <property type="evidence" value="ECO:0007669"/>
    <property type="project" value="UniProtKB-UniRule"/>
</dbReference>
<keyword evidence="5 7" id="KW-0378">Hydrolase</keyword>
<proteinExistence type="inferred from homology"/>
<dbReference type="InterPro" id="IPR005151">
    <property type="entry name" value="Tail-specific_protease"/>
</dbReference>
<dbReference type="Gene3D" id="2.30.42.10">
    <property type="match status" value="1"/>
</dbReference>
<evidence type="ECO:0000256" key="3">
    <source>
        <dbReference type="ARBA" id="ARBA00022490"/>
    </source>
</evidence>
<feature type="chain" id="PRO_5023893425" description="Tricorn protease homolog" evidence="9">
    <location>
        <begin position="20"/>
        <end position="1089"/>
    </location>
</feature>
<feature type="active site" description="Charge relay system" evidence="8">
    <location>
        <position position="1036"/>
    </location>
</feature>
<dbReference type="RefSeq" id="WP_150414148.1">
    <property type="nucleotide sequence ID" value="NZ_VYQF01000001.1"/>
</dbReference>
<evidence type="ECO:0000256" key="9">
    <source>
        <dbReference type="SAM" id="SignalP"/>
    </source>
</evidence>
<keyword evidence="6 7" id="KW-0720">Serine protease</keyword>
<keyword evidence="12" id="KW-1185">Reference proteome</keyword>
<feature type="domain" description="Tail specific protease" evidence="10">
    <location>
        <begin position="857"/>
        <end position="1047"/>
    </location>
</feature>
<dbReference type="SUPFAM" id="SSF82171">
    <property type="entry name" value="DPP6 N-terminal domain-like"/>
    <property type="match status" value="1"/>
</dbReference>
<organism evidence="11 12">
    <name type="scientific">Ginsengibacter hankyongi</name>
    <dbReference type="NCBI Taxonomy" id="2607284"/>
    <lineage>
        <taxon>Bacteria</taxon>
        <taxon>Pseudomonadati</taxon>
        <taxon>Bacteroidota</taxon>
        <taxon>Chitinophagia</taxon>
        <taxon>Chitinophagales</taxon>
        <taxon>Chitinophagaceae</taxon>
        <taxon>Ginsengibacter</taxon>
    </lineage>
</organism>
<dbReference type="EMBL" id="VYQF01000001">
    <property type="protein sequence ID" value="KAA9042019.1"/>
    <property type="molecule type" value="Genomic_DNA"/>
</dbReference>
<accession>A0A5J5IM60</accession>
<dbReference type="PIRSF" id="PIRSF036421">
    <property type="entry name" value="Tricorn_protease"/>
    <property type="match status" value="1"/>
</dbReference>
<dbReference type="GO" id="GO:0008236">
    <property type="term" value="F:serine-type peptidase activity"/>
    <property type="evidence" value="ECO:0007669"/>
    <property type="project" value="UniProtKB-UniRule"/>
</dbReference>
<dbReference type="Gene3D" id="2.130.10.10">
    <property type="entry name" value="YVTN repeat-like/Quinoprotein amine dehydrogenase"/>
    <property type="match status" value="1"/>
</dbReference>
<gene>
    <name evidence="11" type="ORF">FW778_08385</name>
</gene>
<dbReference type="Pfam" id="PF26549">
    <property type="entry name" value="Tricorn_N"/>
    <property type="match status" value="1"/>
</dbReference>
<dbReference type="InterPro" id="IPR012393">
    <property type="entry name" value="Tricorn_protease"/>
</dbReference>
<dbReference type="AlphaFoldDB" id="A0A5J5IM60"/>
<keyword evidence="9" id="KW-0732">Signal</keyword>
<dbReference type="Gene3D" id="3.30.750.44">
    <property type="match status" value="1"/>
</dbReference>
<dbReference type="PANTHER" id="PTHR43253">
    <property type="entry name" value="TRICORN PROTEASE HOMOLOG 2-RELATED"/>
    <property type="match status" value="1"/>
</dbReference>
<dbReference type="GO" id="GO:0005737">
    <property type="term" value="C:cytoplasm"/>
    <property type="evidence" value="ECO:0007669"/>
    <property type="project" value="UniProtKB-SubCell"/>
</dbReference>
<evidence type="ECO:0000256" key="8">
    <source>
        <dbReference type="PIRSR" id="PIRSR036421-1"/>
    </source>
</evidence>
<comment type="caution">
    <text evidence="11">The sequence shown here is derived from an EMBL/GenBank/DDBJ whole genome shotgun (WGS) entry which is preliminary data.</text>
</comment>
<evidence type="ECO:0000256" key="6">
    <source>
        <dbReference type="ARBA" id="ARBA00022825"/>
    </source>
</evidence>
<evidence type="ECO:0000256" key="1">
    <source>
        <dbReference type="ARBA" id="ARBA00004496"/>
    </source>
</evidence>
<dbReference type="InterPro" id="IPR036034">
    <property type="entry name" value="PDZ_sf"/>
</dbReference>
<dbReference type="Proteomes" id="UP000326903">
    <property type="component" value="Unassembled WGS sequence"/>
</dbReference>
<keyword evidence="4 7" id="KW-0645">Protease</keyword>